<keyword evidence="1" id="KW-0175">Coiled coil</keyword>
<feature type="compositionally biased region" description="Basic and acidic residues" evidence="2">
    <location>
        <begin position="546"/>
        <end position="562"/>
    </location>
</feature>
<comment type="caution">
    <text evidence="4">The sequence shown here is derived from an EMBL/GenBank/DDBJ whole genome shotgun (WGS) entry which is preliminary data.</text>
</comment>
<evidence type="ECO:0000313" key="4">
    <source>
        <dbReference type="EMBL" id="RGY76547.1"/>
    </source>
</evidence>
<sequence>MLWNVVLIAIERLGMRRSVAFRASCAHHADSTRGERDMRVASVHLRHMLAASIAVTLVSAAPVCAVGVSNVVDAVRRNGEYVSAVASHDVMSAYESVDEPGRLYLTSDAASATDTDMNADEGATSSQRVPQERVELPWDITATFTLDGPTVSASKISGASGVVGIRIDLKSERPEETADLTPIVAFTIPNRVGNDATSDEGVLVSAGNSSTLVAAVGKPGEDLTIHTYVTAKNFTMSSLSVAAVACDSERTGCYGNLTSLTDRASTLVDGLTNVGSQRNHELIAQLEQLRDHEKELAETTIAQREQEHEQAFNGYIDAYVGSYTTHLSGSIGDTTQLTAILGTAAELNGDTAVAQSVVDLANAVNDVSAAYRHTGAADAVNEVIRTIEQRGTSGLVAELNKRAGEEQQRGAKDYSAGQSQLSSAMIPYSMDFTDAYTARLKELGASAGSAQNLESQAIADVRNSIDGNEKLKSASSKVDDAMQALADASEHTGQASAFHQIVLRFADQLDAGDDSTSSDDTVDGSEVTLKGSMGLASASETSLAGRAERARIKAQRKEERAQADAANQQNASDGTAASLVDDKNAISMDDVMSYAGGLRSSFGAAADTTSKNVAKVGGVESKKSSDGDSVDSASENTGTTGKTASSEMLMTSALPIAAYGIAGSGNRTLIVPDNSDLIDETVEIAAAAEILQQALQKLYPDMPVQSQPAKAAQSQYLLAVPVL</sequence>
<reference evidence="3" key="2">
    <citation type="submission" date="2021-07" db="EMBL/GenBank/DDBJ databases">
        <title>Xylan utilisation by Bifidobacterium pseudocatenulatum.</title>
        <authorList>
            <person name="Watanabe Y."/>
        </authorList>
    </citation>
    <scope>NUCLEOTIDE SEQUENCE</scope>
    <source>
        <strain evidence="3">YIT12824</strain>
    </source>
</reference>
<accession>A0A413KCA6</accession>
<organism evidence="4 5">
    <name type="scientific">Bifidobacterium pseudocatenulatum</name>
    <dbReference type="NCBI Taxonomy" id="28026"/>
    <lineage>
        <taxon>Bacteria</taxon>
        <taxon>Bacillati</taxon>
        <taxon>Actinomycetota</taxon>
        <taxon>Actinomycetes</taxon>
        <taxon>Bifidobacteriales</taxon>
        <taxon>Bifidobacteriaceae</taxon>
        <taxon>Bifidobacterium</taxon>
    </lineage>
</organism>
<gene>
    <name evidence="4" type="ORF">DXA22_05945</name>
    <name evidence="3" type="ORF">KZP06_09010</name>
</gene>
<dbReference type="EMBL" id="QSDK01000007">
    <property type="protein sequence ID" value="RGY76547.1"/>
    <property type="molecule type" value="Genomic_DNA"/>
</dbReference>
<dbReference type="Proteomes" id="UP000284163">
    <property type="component" value="Unassembled WGS sequence"/>
</dbReference>
<evidence type="ECO:0000313" key="5">
    <source>
        <dbReference type="Proteomes" id="UP000284163"/>
    </source>
</evidence>
<feature type="region of interest" description="Disordered" evidence="2">
    <location>
        <begin position="617"/>
        <end position="644"/>
    </location>
</feature>
<evidence type="ECO:0000256" key="2">
    <source>
        <dbReference type="SAM" id="MobiDB-lite"/>
    </source>
</evidence>
<name>A0A413KCA6_BIFPS</name>
<proteinExistence type="predicted"/>
<dbReference type="AlphaFoldDB" id="A0A413KCA6"/>
<feature type="coiled-coil region" evidence="1">
    <location>
        <begin position="279"/>
        <end position="309"/>
    </location>
</feature>
<evidence type="ECO:0000313" key="3">
    <source>
        <dbReference type="EMBL" id="MCB4880853.1"/>
    </source>
</evidence>
<dbReference type="Proteomes" id="UP001197735">
    <property type="component" value="Unassembled WGS sequence"/>
</dbReference>
<feature type="region of interest" description="Disordered" evidence="2">
    <location>
        <begin position="512"/>
        <end position="578"/>
    </location>
</feature>
<dbReference type="EMBL" id="JAHXEI010000009">
    <property type="protein sequence ID" value="MCB4880853.1"/>
    <property type="molecule type" value="Genomic_DNA"/>
</dbReference>
<reference evidence="4 5" key="1">
    <citation type="submission" date="2018-08" db="EMBL/GenBank/DDBJ databases">
        <title>A genome reference for cultivated species of the human gut microbiota.</title>
        <authorList>
            <person name="Zou Y."/>
            <person name="Xue W."/>
            <person name="Luo G."/>
        </authorList>
    </citation>
    <scope>NUCLEOTIDE SEQUENCE [LARGE SCALE GENOMIC DNA]</scope>
    <source>
        <strain evidence="4 5">CF01-1</strain>
    </source>
</reference>
<protein>
    <recommendedName>
        <fullName evidence="6">Tubuliform spidroin</fullName>
    </recommendedName>
</protein>
<evidence type="ECO:0008006" key="6">
    <source>
        <dbReference type="Google" id="ProtNLM"/>
    </source>
</evidence>
<evidence type="ECO:0000256" key="1">
    <source>
        <dbReference type="SAM" id="Coils"/>
    </source>
</evidence>
<feature type="compositionally biased region" description="Acidic residues" evidence="2">
    <location>
        <begin position="512"/>
        <end position="523"/>
    </location>
</feature>